<evidence type="ECO:0000313" key="3">
    <source>
        <dbReference type="RefSeq" id="XP_009791040.1"/>
    </source>
</evidence>
<feature type="region of interest" description="Disordered" evidence="1">
    <location>
        <begin position="1"/>
        <end position="73"/>
    </location>
</feature>
<dbReference type="RefSeq" id="XP_009791040.1">
    <property type="nucleotide sequence ID" value="XM_009792738.1"/>
</dbReference>
<evidence type="ECO:0000256" key="1">
    <source>
        <dbReference type="SAM" id="MobiDB-lite"/>
    </source>
</evidence>
<keyword evidence="2" id="KW-1185">Reference proteome</keyword>
<evidence type="ECO:0000313" key="2">
    <source>
        <dbReference type="Proteomes" id="UP000189701"/>
    </source>
</evidence>
<dbReference type="InterPro" id="IPR021109">
    <property type="entry name" value="Peptidase_aspartic_dom_sf"/>
</dbReference>
<name>A0A1U7XX05_NICSY</name>
<dbReference type="PANTHER" id="PTHR33067">
    <property type="entry name" value="RNA-DIRECTED DNA POLYMERASE-RELATED"/>
    <property type="match status" value="1"/>
</dbReference>
<dbReference type="Gene3D" id="2.40.70.10">
    <property type="entry name" value="Acid Proteases"/>
    <property type="match status" value="1"/>
</dbReference>
<dbReference type="PANTHER" id="PTHR33067:SF31">
    <property type="entry name" value="RNA-DIRECTED DNA POLYMERASE"/>
    <property type="match status" value="1"/>
</dbReference>
<reference evidence="2" key="1">
    <citation type="journal article" date="2013" name="Genome Biol.">
        <title>Reference genomes and transcriptomes of Nicotiana sylvestris and Nicotiana tomentosiformis.</title>
        <authorList>
            <person name="Sierro N."/>
            <person name="Battey J.N."/>
            <person name="Ouadi S."/>
            <person name="Bovet L."/>
            <person name="Goepfert S."/>
            <person name="Bakaher N."/>
            <person name="Peitsch M.C."/>
            <person name="Ivanov N.V."/>
        </authorList>
    </citation>
    <scope>NUCLEOTIDE SEQUENCE [LARGE SCALE GENOMIC DNA]</scope>
</reference>
<dbReference type="GeneID" id="104238398"/>
<sequence>MFERAPGTLPANTERNPKETVNVITLRSGKELKDPTPIQKDMRHEKESREKLKNGVENKKEGKSRREVPEASNLCQVLEGDPAKKRKIEETLVVNLIEHCNAILQNKLPQKCGDPGSFTIPFSLGTTNFDKSLCDSGASINLMSLSVYMKLDKEIGEIRSAPISLQLADQTTLILERIVEDVLVQVDKFVFLVDFIVVKMEENKEVPLILG</sequence>
<organism evidence="2 3">
    <name type="scientific">Nicotiana sylvestris</name>
    <name type="common">Wood tobacco</name>
    <name type="synonym">South American tobacco</name>
    <dbReference type="NCBI Taxonomy" id="4096"/>
    <lineage>
        <taxon>Eukaryota</taxon>
        <taxon>Viridiplantae</taxon>
        <taxon>Streptophyta</taxon>
        <taxon>Embryophyta</taxon>
        <taxon>Tracheophyta</taxon>
        <taxon>Spermatophyta</taxon>
        <taxon>Magnoliopsida</taxon>
        <taxon>eudicotyledons</taxon>
        <taxon>Gunneridae</taxon>
        <taxon>Pentapetalae</taxon>
        <taxon>asterids</taxon>
        <taxon>lamiids</taxon>
        <taxon>Solanales</taxon>
        <taxon>Solanaceae</taxon>
        <taxon>Nicotianoideae</taxon>
        <taxon>Nicotianeae</taxon>
        <taxon>Nicotiana</taxon>
    </lineage>
</organism>
<dbReference type="Proteomes" id="UP000189701">
    <property type="component" value="Unplaced"/>
</dbReference>
<feature type="compositionally biased region" description="Basic and acidic residues" evidence="1">
    <location>
        <begin position="28"/>
        <end position="69"/>
    </location>
</feature>
<dbReference type="AlphaFoldDB" id="A0A1U7XX05"/>
<accession>A0A1U7XX05</accession>
<gene>
    <name evidence="3" type="primary">LOC104238398</name>
</gene>
<proteinExistence type="predicted"/>
<dbReference type="CDD" id="cd00303">
    <property type="entry name" value="retropepsin_like"/>
    <property type="match status" value="1"/>
</dbReference>
<dbReference type="KEGG" id="nsy:104238398"/>
<reference evidence="3" key="2">
    <citation type="submission" date="2025-08" db="UniProtKB">
        <authorList>
            <consortium name="RefSeq"/>
        </authorList>
    </citation>
    <scope>IDENTIFICATION</scope>
    <source>
        <tissue evidence="3">Leaf</tissue>
    </source>
</reference>
<dbReference type="eggNOG" id="KOG0017">
    <property type="taxonomic scope" value="Eukaryota"/>
</dbReference>
<protein>
    <submittedName>
        <fullName evidence="3">Uncharacterized protein LOC104238398</fullName>
    </submittedName>
</protein>